<feature type="domain" description="Alpha/beta hydrolase fold-3" evidence="2">
    <location>
        <begin position="126"/>
        <end position="340"/>
    </location>
</feature>
<keyword evidence="4" id="KW-1185">Reference proteome</keyword>
<feature type="region of interest" description="Disordered" evidence="1">
    <location>
        <begin position="1"/>
        <end position="31"/>
    </location>
</feature>
<evidence type="ECO:0000313" key="3">
    <source>
        <dbReference type="EMBL" id="WVZ83195.1"/>
    </source>
</evidence>
<dbReference type="InterPro" id="IPR029058">
    <property type="entry name" value="AB_hydrolase_fold"/>
</dbReference>
<protein>
    <recommendedName>
        <fullName evidence="2">Alpha/beta hydrolase fold-3 domain-containing protein</fullName>
    </recommendedName>
</protein>
<name>A0AAQ3U4R8_PASNO</name>
<evidence type="ECO:0000256" key="1">
    <source>
        <dbReference type="SAM" id="MobiDB-lite"/>
    </source>
</evidence>
<dbReference type="InterPro" id="IPR050466">
    <property type="entry name" value="Carboxylest/Gibb_receptor"/>
</dbReference>
<organism evidence="3 4">
    <name type="scientific">Paspalum notatum var. saurae</name>
    <dbReference type="NCBI Taxonomy" id="547442"/>
    <lineage>
        <taxon>Eukaryota</taxon>
        <taxon>Viridiplantae</taxon>
        <taxon>Streptophyta</taxon>
        <taxon>Embryophyta</taxon>
        <taxon>Tracheophyta</taxon>
        <taxon>Spermatophyta</taxon>
        <taxon>Magnoliopsida</taxon>
        <taxon>Liliopsida</taxon>
        <taxon>Poales</taxon>
        <taxon>Poaceae</taxon>
        <taxon>PACMAD clade</taxon>
        <taxon>Panicoideae</taxon>
        <taxon>Andropogonodae</taxon>
        <taxon>Paspaleae</taxon>
        <taxon>Paspalinae</taxon>
        <taxon>Paspalum</taxon>
    </lineage>
</organism>
<evidence type="ECO:0000313" key="4">
    <source>
        <dbReference type="Proteomes" id="UP001341281"/>
    </source>
</evidence>
<dbReference type="EMBL" id="CP144751">
    <property type="protein sequence ID" value="WVZ83195.1"/>
    <property type="molecule type" value="Genomic_DNA"/>
</dbReference>
<dbReference type="Gene3D" id="3.40.50.1820">
    <property type="entry name" value="alpha/beta hydrolase"/>
    <property type="match status" value="2"/>
</dbReference>
<feature type="region of interest" description="Disordered" evidence="1">
    <location>
        <begin position="63"/>
        <end position="85"/>
    </location>
</feature>
<dbReference type="AlphaFoldDB" id="A0AAQ3U4R8"/>
<gene>
    <name evidence="3" type="ORF">U9M48_030365</name>
</gene>
<feature type="domain" description="Alpha/beta hydrolase fold-3" evidence="2">
    <location>
        <begin position="465"/>
        <end position="688"/>
    </location>
</feature>
<reference evidence="3 4" key="1">
    <citation type="submission" date="2024-02" db="EMBL/GenBank/DDBJ databases">
        <title>High-quality chromosome-scale genome assembly of Pensacola bahiagrass (Paspalum notatum Flugge var. saurae).</title>
        <authorList>
            <person name="Vega J.M."/>
            <person name="Podio M."/>
            <person name="Orjuela J."/>
            <person name="Siena L.A."/>
            <person name="Pessino S.C."/>
            <person name="Combes M.C."/>
            <person name="Mariac C."/>
            <person name="Albertini E."/>
            <person name="Pupilli F."/>
            <person name="Ortiz J.P.A."/>
            <person name="Leblanc O."/>
        </authorList>
    </citation>
    <scope>NUCLEOTIDE SEQUENCE [LARGE SCALE GENOMIC DNA]</scope>
    <source>
        <strain evidence="3">R1</strain>
        <tissue evidence="3">Leaf</tissue>
    </source>
</reference>
<dbReference type="PANTHER" id="PTHR23024">
    <property type="entry name" value="ARYLACETAMIDE DEACETYLASE"/>
    <property type="match status" value="1"/>
</dbReference>
<accession>A0AAQ3U4R8</accession>
<feature type="compositionally biased region" description="Low complexity" evidence="1">
    <location>
        <begin position="10"/>
        <end position="31"/>
    </location>
</feature>
<sequence>MDLAPPGPAAPGAGHAPPDPAAASAGRMAAGFGDGGKAGRVGWRWHRLSRRLGARRLIRPRGLAAPSHTLRRRQGGEKGGVSTTSCLRPSSEVRCSDITINASLGVWAQAFSPSASAIVNTPLPVVVYFHGGGFVAFSPSSRPYDTLCRRLCRELEAIIVSVNYRLTPHHRFPAAYDDNITALRFLDNTRLVDLVPAPIDLSCCFLAGDSSGGNMVHHVAQRWASMSETAWPPLRLRLAGAVLIQPFFSGEERTGAELALDKACRILSVFLPDGATRDHPAAHVCGGDSFELADTFLPAMVVTGGFNLHKDWHAWYVEALREKGKLVTVVECPNATHGFYVFPELADSDKFVEDMKLFIDEHTRSKHGKQEMGGFDGARRRRPSSLPWTVRIQHAIVAFAHRRDGSIRRPILSLAGLIKFGTTSCLRPSSEVRCTDITINVSLGIWARVFSASASALINTLLAVVVYVHGGGFVAFSPSSRPYDALCRRLCRELRAVIVCVNYRHARHHRFPAAYDDGVAALRFLNNTRLPDMVPAPIDLSCCFLVGDSSGGNMVHHVAQRWASMSETAWPPLRLRLAGAVLIQPFFGGEERTGAELALDKACRILSVARADHYWKVFLPDGSTRDHPAAHVCGGDGFELAEMFPPAMVVTGGLDLLKDWHARYVKALRGKGKLVTVVEYPNATHGFYAFPELADSDKFVEDLNIFIDEHTRSKRVI</sequence>
<dbReference type="PANTHER" id="PTHR23024:SF470">
    <property type="entry name" value="CARBOXYLESTERASE 18-RELATED"/>
    <property type="match status" value="1"/>
</dbReference>
<dbReference type="SUPFAM" id="SSF53474">
    <property type="entry name" value="alpha/beta-Hydrolases"/>
    <property type="match status" value="2"/>
</dbReference>
<evidence type="ECO:0000259" key="2">
    <source>
        <dbReference type="Pfam" id="PF07859"/>
    </source>
</evidence>
<dbReference type="Proteomes" id="UP001341281">
    <property type="component" value="Chromosome 07"/>
</dbReference>
<proteinExistence type="predicted"/>
<dbReference type="Pfam" id="PF07859">
    <property type="entry name" value="Abhydrolase_3"/>
    <property type="match status" value="2"/>
</dbReference>
<dbReference type="GO" id="GO:0016787">
    <property type="term" value="F:hydrolase activity"/>
    <property type="evidence" value="ECO:0007669"/>
    <property type="project" value="InterPro"/>
</dbReference>
<dbReference type="InterPro" id="IPR013094">
    <property type="entry name" value="AB_hydrolase_3"/>
</dbReference>